<dbReference type="AlphaFoldDB" id="A0A0F9HN96"/>
<sequence length="78" mass="8277">MSTPKSVHLPATCPVCGTTGYEARNPCPLHAAAPELLAMLKRALATTQEVERVLGQRHFNPGTLQKMADAIAQAEPPA</sequence>
<name>A0A0F9HN96_9ZZZZ</name>
<accession>A0A0F9HN96</accession>
<gene>
    <name evidence="1" type="ORF">LCGC14_1761450</name>
</gene>
<organism evidence="1">
    <name type="scientific">marine sediment metagenome</name>
    <dbReference type="NCBI Taxonomy" id="412755"/>
    <lineage>
        <taxon>unclassified sequences</taxon>
        <taxon>metagenomes</taxon>
        <taxon>ecological metagenomes</taxon>
    </lineage>
</organism>
<evidence type="ECO:0000313" key="1">
    <source>
        <dbReference type="EMBL" id="KKM04712.1"/>
    </source>
</evidence>
<dbReference type="EMBL" id="LAZR01016393">
    <property type="protein sequence ID" value="KKM04712.1"/>
    <property type="molecule type" value="Genomic_DNA"/>
</dbReference>
<proteinExistence type="predicted"/>
<comment type="caution">
    <text evidence="1">The sequence shown here is derived from an EMBL/GenBank/DDBJ whole genome shotgun (WGS) entry which is preliminary data.</text>
</comment>
<protein>
    <submittedName>
        <fullName evidence="1">Uncharacterized protein</fullName>
    </submittedName>
</protein>
<reference evidence="1" key="1">
    <citation type="journal article" date="2015" name="Nature">
        <title>Complex archaea that bridge the gap between prokaryotes and eukaryotes.</title>
        <authorList>
            <person name="Spang A."/>
            <person name="Saw J.H."/>
            <person name="Jorgensen S.L."/>
            <person name="Zaremba-Niedzwiedzka K."/>
            <person name="Martijn J."/>
            <person name="Lind A.E."/>
            <person name="van Eijk R."/>
            <person name="Schleper C."/>
            <person name="Guy L."/>
            <person name="Ettema T.J."/>
        </authorList>
    </citation>
    <scope>NUCLEOTIDE SEQUENCE</scope>
</reference>